<dbReference type="InterPro" id="IPR017809">
    <property type="entry name" value="EgtA_Actinobacteria"/>
</dbReference>
<evidence type="ECO:0000313" key="8">
    <source>
        <dbReference type="EMBL" id="MBE3001396.1"/>
    </source>
</evidence>
<evidence type="ECO:0000256" key="6">
    <source>
        <dbReference type="PIRNR" id="PIRNR017901"/>
    </source>
</evidence>
<dbReference type="NCBIfam" id="TIGR03444">
    <property type="entry name" value="EgtA_Cys_ligase"/>
    <property type="match status" value="1"/>
</dbReference>
<comment type="caution">
    <text evidence="8">The sequence shown here is derived from an EMBL/GenBank/DDBJ whole genome shotgun (WGS) entry which is preliminary data.</text>
</comment>
<gene>
    <name evidence="5 8" type="primary">egtA</name>
    <name evidence="8" type="ORF">IDM40_22280</name>
</gene>
<evidence type="ECO:0000313" key="9">
    <source>
        <dbReference type="Proteomes" id="UP000806528"/>
    </source>
</evidence>
<name>A0ABR9PC27_9ACTN</name>
<keyword evidence="3 5" id="KW-0067">ATP-binding</keyword>
<dbReference type="SUPFAM" id="SSF55931">
    <property type="entry name" value="Glutamine synthetase/guanido kinase"/>
    <property type="match status" value="1"/>
</dbReference>
<keyword evidence="9" id="KW-1185">Reference proteome</keyword>
<evidence type="ECO:0000256" key="3">
    <source>
        <dbReference type="ARBA" id="ARBA00022840"/>
    </source>
</evidence>
<dbReference type="PANTHER" id="PTHR34378">
    <property type="entry name" value="GLUTAMATE--CYSTEINE LIGASE, CHLOROPLASTIC"/>
    <property type="match status" value="1"/>
</dbReference>
<evidence type="ECO:0000256" key="4">
    <source>
        <dbReference type="ARBA" id="ARBA00048819"/>
    </source>
</evidence>
<comment type="function">
    <text evidence="5">Catalyzes the synthesis of gamma-glutamylcysteine (gamma-GC). This compound is used as substrate for the biosynthesis of the low-molecular thiol compound ergothioneine.</text>
</comment>
<keyword evidence="1 5" id="KW-0436">Ligase</keyword>
<proteinExistence type="inferred from homology"/>
<evidence type="ECO:0000256" key="7">
    <source>
        <dbReference type="SAM" id="MobiDB-lite"/>
    </source>
</evidence>
<evidence type="ECO:0000256" key="5">
    <source>
        <dbReference type="HAMAP-Rule" id="MF_02034"/>
    </source>
</evidence>
<evidence type="ECO:0000256" key="2">
    <source>
        <dbReference type="ARBA" id="ARBA00022741"/>
    </source>
</evidence>
<comment type="pathway">
    <text evidence="5">Amino-acid biosynthesis; ergothioneine biosynthesis.</text>
</comment>
<feature type="region of interest" description="Disordered" evidence="7">
    <location>
        <begin position="398"/>
        <end position="428"/>
    </location>
</feature>
<comment type="catalytic activity">
    <reaction evidence="4 5 6">
        <text>L-cysteine + L-glutamate + ATP = gamma-L-glutamyl-L-cysteine + ADP + phosphate + H(+)</text>
        <dbReference type="Rhea" id="RHEA:13285"/>
        <dbReference type="ChEBI" id="CHEBI:15378"/>
        <dbReference type="ChEBI" id="CHEBI:29985"/>
        <dbReference type="ChEBI" id="CHEBI:30616"/>
        <dbReference type="ChEBI" id="CHEBI:35235"/>
        <dbReference type="ChEBI" id="CHEBI:43474"/>
        <dbReference type="ChEBI" id="CHEBI:58173"/>
        <dbReference type="ChEBI" id="CHEBI:456216"/>
        <dbReference type="EC" id="6.3.2.2"/>
    </reaction>
</comment>
<dbReference type="InterPro" id="IPR014746">
    <property type="entry name" value="Gln_synth/guanido_kin_cat_dom"/>
</dbReference>
<dbReference type="Pfam" id="PF04107">
    <property type="entry name" value="GCS2"/>
    <property type="match status" value="1"/>
</dbReference>
<dbReference type="InterPro" id="IPR006336">
    <property type="entry name" value="GCS2"/>
</dbReference>
<organism evidence="8 9">
    <name type="scientific">Nocardiopsis coralli</name>
    <dbReference type="NCBI Taxonomy" id="2772213"/>
    <lineage>
        <taxon>Bacteria</taxon>
        <taxon>Bacillati</taxon>
        <taxon>Actinomycetota</taxon>
        <taxon>Actinomycetes</taxon>
        <taxon>Streptosporangiales</taxon>
        <taxon>Nocardiopsidaceae</taxon>
        <taxon>Nocardiopsis</taxon>
    </lineage>
</organism>
<dbReference type="Gene3D" id="3.30.590.20">
    <property type="match status" value="1"/>
</dbReference>
<comment type="similarity">
    <text evidence="5 6">Belongs to the glutamate--cysteine ligase type 2 family. EgtA subfamily.</text>
</comment>
<dbReference type="PANTHER" id="PTHR34378:SF1">
    <property type="entry name" value="GLUTAMATE--CYSTEINE LIGASE, CHLOROPLASTIC"/>
    <property type="match status" value="1"/>
</dbReference>
<accession>A0ABR9PC27</accession>
<dbReference type="PIRSF" id="PIRSF017901">
    <property type="entry name" value="GCL"/>
    <property type="match status" value="1"/>
</dbReference>
<dbReference type="GO" id="GO:0004357">
    <property type="term" value="F:glutamate-cysteine ligase activity"/>
    <property type="evidence" value="ECO:0007669"/>
    <property type="project" value="UniProtKB-EC"/>
</dbReference>
<reference evidence="8 9" key="1">
    <citation type="submission" date="2020-09" db="EMBL/GenBank/DDBJ databases">
        <title>Diversity and distribution of actinomycetes associated with coral in the coast of Hainan.</title>
        <authorList>
            <person name="Li F."/>
        </authorList>
    </citation>
    <scope>NUCLEOTIDE SEQUENCE [LARGE SCALE GENOMIC DNA]</scope>
    <source>
        <strain evidence="8 9">HNM0947</strain>
    </source>
</reference>
<protein>
    <recommendedName>
        <fullName evidence="5">Glutamate--cysteine ligase EgtA</fullName>
        <ecNumber evidence="5">6.3.2.2</ecNumber>
    </recommendedName>
    <alternativeName>
        <fullName evidence="5">Gamma-glutamylcysteine synthase</fullName>
        <shortName evidence="5">GCS</shortName>
        <shortName evidence="5">Gamma-ECS</shortName>
    </alternativeName>
</protein>
<dbReference type="EMBL" id="JADBGI010000024">
    <property type="protein sequence ID" value="MBE3001396.1"/>
    <property type="molecule type" value="Genomic_DNA"/>
</dbReference>
<feature type="region of interest" description="Disordered" evidence="7">
    <location>
        <begin position="54"/>
        <end position="83"/>
    </location>
</feature>
<dbReference type="RefSeq" id="WP_193123996.1">
    <property type="nucleotide sequence ID" value="NZ_JADBGI010000024.1"/>
</dbReference>
<dbReference type="EC" id="6.3.2.2" evidence="5"/>
<evidence type="ECO:0000256" key="1">
    <source>
        <dbReference type="ARBA" id="ARBA00022598"/>
    </source>
</evidence>
<dbReference type="Proteomes" id="UP000806528">
    <property type="component" value="Unassembled WGS sequence"/>
</dbReference>
<sequence length="428" mass="45629">MVHTLSKDEVHEHISGVCFKTGPPGKVGAETEWLVTDPEHPTEPVDLDRLRTLLEDGGPPPAGSGVTYEPGGQLELSSPALPGPARAHEALATDLAHVDKLLAEGGLRVLGSAVDPARAPVRQLRTPRYTAMERFFDDRRHASGTVMMCSTASIQVCLDTGADHDDLTARWHFLHRLGPVLVAAFANSPVWRGRRTGWKSTRWAVWAGIDGTRTRPVPDGTAADPVTAWTDYALAAQVMALPADPGGGDEWIAGPGFTLAEWVDGAGPRPLTLPDLDLHLSTLFPPVRPRGWWELRMIDTVPWHWWPVPVALAAALTDDPGARAVAEEATERLSRGPVPAPDLWLRSALSGPADPELAACARECFDAAVAALPGMGSAGLAALVDDYADQYVRRGLSPADTWPHVPRPRAAPTKGAAQGRPAVKGGTG</sequence>
<dbReference type="HAMAP" id="MF_02034">
    <property type="entry name" value="EgtA"/>
    <property type="match status" value="1"/>
</dbReference>
<keyword evidence="2 5" id="KW-0547">Nucleotide-binding</keyword>
<dbReference type="InterPro" id="IPR035434">
    <property type="entry name" value="GCL_bact_plant"/>
</dbReference>